<accession>A0AAU9CSP7</accession>
<organism evidence="2 3">
    <name type="scientific">Fulvitalea axinellae</name>
    <dbReference type="NCBI Taxonomy" id="1182444"/>
    <lineage>
        <taxon>Bacteria</taxon>
        <taxon>Pseudomonadati</taxon>
        <taxon>Bacteroidota</taxon>
        <taxon>Cytophagia</taxon>
        <taxon>Cytophagales</taxon>
        <taxon>Persicobacteraceae</taxon>
        <taxon>Fulvitalea</taxon>
    </lineage>
</organism>
<protein>
    <recommendedName>
        <fullName evidence="1">ATPase AAA-type core domain-containing protein</fullName>
    </recommendedName>
</protein>
<dbReference type="EMBL" id="AP025326">
    <property type="protein sequence ID" value="BDD13123.1"/>
    <property type="molecule type" value="Genomic_DNA"/>
</dbReference>
<dbReference type="Proteomes" id="UP001348817">
    <property type="component" value="Plasmid pFA12"/>
</dbReference>
<keyword evidence="3" id="KW-1185">Reference proteome</keyword>
<dbReference type="GO" id="GO:0005524">
    <property type="term" value="F:ATP binding"/>
    <property type="evidence" value="ECO:0007669"/>
    <property type="project" value="InterPro"/>
</dbReference>
<feature type="domain" description="ATPase AAA-type core" evidence="1">
    <location>
        <begin position="185"/>
        <end position="354"/>
    </location>
</feature>
<gene>
    <name evidence="2" type="ORF">FUAX_55550</name>
</gene>
<proteinExistence type="predicted"/>
<dbReference type="InterPro" id="IPR003959">
    <property type="entry name" value="ATPase_AAA_core"/>
</dbReference>
<dbReference type="GO" id="GO:0016887">
    <property type="term" value="F:ATP hydrolysis activity"/>
    <property type="evidence" value="ECO:0007669"/>
    <property type="project" value="InterPro"/>
</dbReference>
<keyword evidence="2" id="KW-0614">Plasmid</keyword>
<dbReference type="PANTHER" id="PTHR43581">
    <property type="entry name" value="ATP/GTP PHOSPHATASE"/>
    <property type="match status" value="1"/>
</dbReference>
<dbReference type="SUPFAM" id="SSF52540">
    <property type="entry name" value="P-loop containing nucleoside triphosphate hydrolases"/>
    <property type="match status" value="1"/>
</dbReference>
<dbReference type="KEGG" id="fax:FUAX_55550"/>
<reference evidence="2 3" key="1">
    <citation type="submission" date="2021-12" db="EMBL/GenBank/DDBJ databases">
        <title>Genome sequencing of bacteria with rrn-lacking chromosome and rrn-plasmid.</title>
        <authorList>
            <person name="Anda M."/>
            <person name="Iwasaki W."/>
        </authorList>
    </citation>
    <scope>NUCLEOTIDE SEQUENCE [LARGE SCALE GENOMIC DNA]</scope>
    <source>
        <strain evidence="2 3">DSM 100852</strain>
        <plasmid evidence="2 3">pFA12</plasmid>
    </source>
</reference>
<dbReference type="InterPro" id="IPR027417">
    <property type="entry name" value="P-loop_NTPase"/>
</dbReference>
<dbReference type="AlphaFoldDB" id="A0AAU9CSP7"/>
<dbReference type="InterPro" id="IPR051396">
    <property type="entry name" value="Bact_Antivir_Def_Nuclease"/>
</dbReference>
<evidence type="ECO:0000313" key="3">
    <source>
        <dbReference type="Proteomes" id="UP001348817"/>
    </source>
</evidence>
<name>A0AAU9CSP7_9BACT</name>
<dbReference type="Pfam" id="PF13304">
    <property type="entry name" value="AAA_21"/>
    <property type="match status" value="1"/>
</dbReference>
<dbReference type="RefSeq" id="WP_338396292.1">
    <property type="nucleotide sequence ID" value="NZ_AP025326.1"/>
</dbReference>
<sequence>MMDKETPKYSLKQFEIRGFQGIRETGEKDLPAGAPWIFVTGENGFGKTSLLRGLAIGLNGLWDKRDDDRYLGEKEKGSSVDLQVSVKNMTKTGYTARWVSQKGERKNVQVPFVAYGPVRIPSGKKLSAGYESHIKSLFSADGDLLYPFEDDLKDLFKNEEIDQLKAEKSLDKEYNNILLDLFFEDKSLSSLRESSNVKLSDFSHSFLNYFEKQKSKNKLSELTEKLELFHKEAKNKIKHTTRYNLVRDFLIDLMDNIDRIEVGDHDIFYFEKEDPKTPKRIHQLASGNRMLLSWVGDLLHRLGGDSIKDPSDVEGIVIIDELDLHLHPKWQKDLPDILSRHLPKVQFIASTHSPIPLLGAPEGSVFLKVNRTESEGITVKRLDFIESQIKNMLPNVLLGSEVFDLDNLVANTNDDFSEVMTGDSYKEAKERAALRDKVKVIKTSNPDFFEALKRKRDHEKGQ</sequence>
<dbReference type="PANTHER" id="PTHR43581:SF2">
    <property type="entry name" value="EXCINUCLEASE ATPASE SUBUNIT"/>
    <property type="match status" value="1"/>
</dbReference>
<geneLocation type="plasmid" evidence="2 3">
    <name>pFA12</name>
</geneLocation>
<evidence type="ECO:0000313" key="2">
    <source>
        <dbReference type="EMBL" id="BDD13123.1"/>
    </source>
</evidence>
<evidence type="ECO:0000259" key="1">
    <source>
        <dbReference type="Pfam" id="PF13304"/>
    </source>
</evidence>
<dbReference type="Gene3D" id="3.40.50.300">
    <property type="entry name" value="P-loop containing nucleotide triphosphate hydrolases"/>
    <property type="match status" value="1"/>
</dbReference>